<dbReference type="PANTHER" id="PTHR10009:SF18">
    <property type="entry name" value="PROTEIN YELLOW-LIKE PROTEIN"/>
    <property type="match status" value="1"/>
</dbReference>
<protein>
    <recommendedName>
        <fullName evidence="6">Major royal jelly protein</fullName>
    </recommendedName>
</protein>
<dbReference type="Pfam" id="PF03022">
    <property type="entry name" value="MRJP"/>
    <property type="match status" value="1"/>
</dbReference>
<evidence type="ECO:0000313" key="5">
    <source>
        <dbReference type="Proteomes" id="UP000263595"/>
    </source>
</evidence>
<dbReference type="InterPro" id="IPR017996">
    <property type="entry name" value="MRJP/yellow-related"/>
</dbReference>
<dbReference type="SUPFAM" id="SSF101898">
    <property type="entry name" value="NHL repeat"/>
    <property type="match status" value="1"/>
</dbReference>
<sequence>MQHKTWIKTFALAALLPSLSFAASPELKTEVEIDTIANAVTATSDGTLFIGLPRWHATLKTPSLMRVQGPTQYTPFPGGSWNGWAPGGDAANAFVQVNSVHVFDDDTVWLVDQGAPDNIKTLPGAAKVVQLDSKTGKILRVLRFDESILPPGAVMNDLRVFDNRVYITDAGVGALIIHDLKTGKTLRRLHNQPLLRQPLDRPILATAGRPYEDENGKRPAVHADMLEVTPDGEWVLFSTPSSPMYKIRRQLLDDPSVSDAELAKHIVLAFDKGTINGTCIDSLGNVYLGLVESRSIEVVAPDGRRATLIQDDRLIGPDALFIDANRRLLIPATQGELMANFNKGKNGTSGKFHVYSLPLPDSVDGIKIGKSMSFRTLSTAASH</sequence>
<dbReference type="Proteomes" id="UP000263595">
    <property type="component" value="Unassembled WGS sequence"/>
</dbReference>
<gene>
    <name evidence="4" type="ORF">CCOS865_02751</name>
</gene>
<organism evidence="4 5">
    <name type="scientific">Pseudomonas reidholzensis</name>
    <dbReference type="NCBI Taxonomy" id="1785162"/>
    <lineage>
        <taxon>Bacteria</taxon>
        <taxon>Pseudomonadati</taxon>
        <taxon>Pseudomonadota</taxon>
        <taxon>Gammaproteobacteria</taxon>
        <taxon>Pseudomonadales</taxon>
        <taxon>Pseudomonadaceae</taxon>
        <taxon>Pseudomonas</taxon>
    </lineage>
</organism>
<dbReference type="RefSeq" id="WP_167469059.1">
    <property type="nucleotide sequence ID" value="NZ_CBCSFL010000007.1"/>
</dbReference>
<keyword evidence="2" id="KW-0964">Secreted</keyword>
<evidence type="ECO:0000256" key="1">
    <source>
        <dbReference type="ARBA" id="ARBA00004613"/>
    </source>
</evidence>
<evidence type="ECO:0000313" key="4">
    <source>
        <dbReference type="EMBL" id="SYX90484.1"/>
    </source>
</evidence>
<dbReference type="EMBL" id="UNOZ01000019">
    <property type="protein sequence ID" value="SYX90484.1"/>
    <property type="molecule type" value="Genomic_DNA"/>
</dbReference>
<comment type="subcellular location">
    <subcellularLocation>
        <location evidence="1">Secreted</location>
    </subcellularLocation>
</comment>
<dbReference type="AlphaFoldDB" id="A0A383RV04"/>
<accession>A0A383RV04</accession>
<dbReference type="InterPro" id="IPR011042">
    <property type="entry name" value="6-blade_b-propeller_TolB-like"/>
</dbReference>
<keyword evidence="3" id="KW-0732">Signal</keyword>
<dbReference type="PANTHER" id="PTHR10009">
    <property type="entry name" value="PROTEIN YELLOW-RELATED"/>
    <property type="match status" value="1"/>
</dbReference>
<evidence type="ECO:0008006" key="6">
    <source>
        <dbReference type="Google" id="ProtNLM"/>
    </source>
</evidence>
<name>A0A383RV04_9PSED</name>
<proteinExistence type="predicted"/>
<feature type="chain" id="PRO_5016574323" description="Major royal jelly protein" evidence="3">
    <location>
        <begin position="23"/>
        <end position="383"/>
    </location>
</feature>
<keyword evidence="5" id="KW-1185">Reference proteome</keyword>
<evidence type="ECO:0000256" key="2">
    <source>
        <dbReference type="ARBA" id="ARBA00022525"/>
    </source>
</evidence>
<dbReference type="GO" id="GO:0005576">
    <property type="term" value="C:extracellular region"/>
    <property type="evidence" value="ECO:0007669"/>
    <property type="project" value="UniProtKB-SubCell"/>
</dbReference>
<dbReference type="Gene3D" id="2.120.10.30">
    <property type="entry name" value="TolB, C-terminal domain"/>
    <property type="match status" value="1"/>
</dbReference>
<reference evidence="5" key="1">
    <citation type="submission" date="2018-08" db="EMBL/GenBank/DDBJ databases">
        <authorList>
            <person name="Blom J."/>
        </authorList>
    </citation>
    <scope>NUCLEOTIDE SEQUENCE [LARGE SCALE GENOMIC DNA]</scope>
    <source>
        <strain evidence="5">CCOS 865</strain>
    </source>
</reference>
<feature type="signal peptide" evidence="3">
    <location>
        <begin position="1"/>
        <end position="22"/>
    </location>
</feature>
<evidence type="ECO:0000256" key="3">
    <source>
        <dbReference type="SAM" id="SignalP"/>
    </source>
</evidence>